<dbReference type="GO" id="GO:0030007">
    <property type="term" value="P:intracellular potassium ion homeostasis"/>
    <property type="evidence" value="ECO:0007669"/>
    <property type="project" value="TreeGrafter"/>
</dbReference>
<feature type="transmembrane region" description="Helical" evidence="8">
    <location>
        <begin position="24"/>
        <end position="45"/>
    </location>
</feature>
<gene>
    <name evidence="9" type="ORF">M407DRAFT_28177</name>
</gene>
<feature type="transmembrane region" description="Helical" evidence="8">
    <location>
        <begin position="857"/>
        <end position="875"/>
    </location>
</feature>
<evidence type="ECO:0000256" key="5">
    <source>
        <dbReference type="ARBA" id="ARBA00023065"/>
    </source>
</evidence>
<organism evidence="9 10">
    <name type="scientific">Tulasnella calospora MUT 4182</name>
    <dbReference type="NCBI Taxonomy" id="1051891"/>
    <lineage>
        <taxon>Eukaryota</taxon>
        <taxon>Fungi</taxon>
        <taxon>Dikarya</taxon>
        <taxon>Basidiomycota</taxon>
        <taxon>Agaricomycotina</taxon>
        <taxon>Agaricomycetes</taxon>
        <taxon>Cantharellales</taxon>
        <taxon>Tulasnellaceae</taxon>
        <taxon>Tulasnella</taxon>
    </lineage>
</organism>
<keyword evidence="6 8" id="KW-0472">Membrane</keyword>
<reference evidence="9 10" key="1">
    <citation type="submission" date="2014-04" db="EMBL/GenBank/DDBJ databases">
        <authorList>
            <consortium name="DOE Joint Genome Institute"/>
            <person name="Kuo A."/>
            <person name="Girlanda M."/>
            <person name="Perotto S."/>
            <person name="Kohler A."/>
            <person name="Nagy L.G."/>
            <person name="Floudas D."/>
            <person name="Copeland A."/>
            <person name="Barry K.W."/>
            <person name="Cichocki N."/>
            <person name="Veneault-Fourrey C."/>
            <person name="LaButti K."/>
            <person name="Lindquist E.A."/>
            <person name="Lipzen A."/>
            <person name="Lundell T."/>
            <person name="Morin E."/>
            <person name="Murat C."/>
            <person name="Sun H."/>
            <person name="Tunlid A."/>
            <person name="Henrissat B."/>
            <person name="Grigoriev I.V."/>
            <person name="Hibbett D.S."/>
            <person name="Martin F."/>
            <person name="Nordberg H.P."/>
            <person name="Cantor M.N."/>
            <person name="Hua S.X."/>
        </authorList>
    </citation>
    <scope>NUCLEOTIDE SEQUENCE [LARGE SCALE GENOMIC DNA]</scope>
    <source>
        <strain evidence="9 10">MUT 4182</strain>
    </source>
</reference>
<keyword evidence="4 8" id="KW-1133">Transmembrane helix</keyword>
<name>A0A0C3LLT5_9AGAM</name>
<feature type="compositionally biased region" description="Basic and acidic residues" evidence="7">
    <location>
        <begin position="151"/>
        <end position="174"/>
    </location>
</feature>
<evidence type="ECO:0008006" key="11">
    <source>
        <dbReference type="Google" id="ProtNLM"/>
    </source>
</evidence>
<evidence type="ECO:0000313" key="10">
    <source>
        <dbReference type="Proteomes" id="UP000054248"/>
    </source>
</evidence>
<dbReference type="GO" id="GO:0005886">
    <property type="term" value="C:plasma membrane"/>
    <property type="evidence" value="ECO:0007669"/>
    <property type="project" value="TreeGrafter"/>
</dbReference>
<dbReference type="EMBL" id="KN823113">
    <property type="protein sequence ID" value="KIO22302.1"/>
    <property type="molecule type" value="Genomic_DNA"/>
</dbReference>
<comment type="subcellular location">
    <subcellularLocation>
        <location evidence="1">Membrane</location>
        <topology evidence="1">Multi-pass membrane protein</topology>
    </subcellularLocation>
</comment>
<feature type="region of interest" description="Disordered" evidence="7">
    <location>
        <begin position="143"/>
        <end position="212"/>
    </location>
</feature>
<evidence type="ECO:0000256" key="6">
    <source>
        <dbReference type="ARBA" id="ARBA00023136"/>
    </source>
</evidence>
<sequence length="987" mass="109397">MPRSVLGYILEPTYGLVDRLHLNFFRIHVLWFIINPIFWSIIFYVSSGQYPVSYIDSLFLCTSAHTVTGLSTVNLSTLTGFQQAILFYLMCVGNYTVVSLVMVIVRKHYIIEKVLKTRPNPHFSRIGQIVRSKTMGFFGTTQAGAAPEGKPALHDKEDGVTTDVETVRASESDRNSQSAGPKGTRLHGDEISKQGSRADVPTPTLAAIPPQGVKGLPEVDHTLEHDDPQAVTLPSSNKVDLHNAPTLSPKMSPGILGDGNLYRTDSPSAMSDPHTPRSNLHSATPGQVNFAIPLTHTVTTRSRVSRAPTTIRRPTIGQPGTTVVTASPGPRRQGTGLLFPSGPTWTSNSSKPGDKNAQESIPQRPEPLGPFDPQLLAAPTYERRFGGFPGPLTLGARFAQRLAPKQYAELKRRLTLDPSGIYAPTSEPVGQGETRTAIERTRTEGSTSVRRRREGTQAQEEVHSPPLPERPPLAPPHMQSALPDSPIPPHLRFQRPSESDDSSTGILTDIGVEVKKTVLYLKHGILKVGRNSAFLNTDDLTDEQLEELGGIEYRALRALTWIVGLYWVGTQMMMFIIFVIYLYTRSEWNSVFESQPRLIPKAWFAAFQAVSSYTGGGLTLVDQGMVPFASAYVMVIFQGWLIVAGSLGLPVFVRLIVWILCKIAPAEHKAPLQFLLDHPRRCYLYMFPSHQTWFLVVVFFSLTRVSRIPSRGPCGRLTQLHFTRFLEWFGFLILDIGIPTIAAIPLNIRVLSGLFQSIAVRASGFAIIPLGSVAPAVKFLYMVMMYISAYPIAMSIRSTNVYEQRSLGVYEDVEEDPEDLDPDVDEDAAKLVRGPKGEVLFSKYLGMHVRRQLSYDLWWLALALFLILITERGQVMNHESDSWFNQFTVMFELVSAYATVGLSLGIPTENYSLSGAFGPLSKLILCLVMLRGRHRDLPQAIDRAILLPHEFSRASPEGHHIVDSLDPSNAQSNTQENGLPVTETRQQ</sequence>
<feature type="compositionally biased region" description="Pro residues" evidence="7">
    <location>
        <begin position="465"/>
        <end position="475"/>
    </location>
</feature>
<reference evidence="10" key="2">
    <citation type="submission" date="2015-01" db="EMBL/GenBank/DDBJ databases">
        <title>Evolutionary Origins and Diversification of the Mycorrhizal Mutualists.</title>
        <authorList>
            <consortium name="DOE Joint Genome Institute"/>
            <consortium name="Mycorrhizal Genomics Consortium"/>
            <person name="Kohler A."/>
            <person name="Kuo A."/>
            <person name="Nagy L.G."/>
            <person name="Floudas D."/>
            <person name="Copeland A."/>
            <person name="Barry K.W."/>
            <person name="Cichocki N."/>
            <person name="Veneault-Fourrey C."/>
            <person name="LaButti K."/>
            <person name="Lindquist E.A."/>
            <person name="Lipzen A."/>
            <person name="Lundell T."/>
            <person name="Morin E."/>
            <person name="Murat C."/>
            <person name="Riley R."/>
            <person name="Ohm R."/>
            <person name="Sun H."/>
            <person name="Tunlid A."/>
            <person name="Henrissat B."/>
            <person name="Grigoriev I.V."/>
            <person name="Hibbett D.S."/>
            <person name="Martin F."/>
        </authorList>
    </citation>
    <scope>NUCLEOTIDE SEQUENCE [LARGE SCALE GENOMIC DNA]</scope>
    <source>
        <strain evidence="10">MUT 4182</strain>
    </source>
</reference>
<feature type="region of interest" description="Disordered" evidence="7">
    <location>
        <begin position="265"/>
        <end position="285"/>
    </location>
</feature>
<feature type="region of interest" description="Disordered" evidence="7">
    <location>
        <begin position="418"/>
        <end position="505"/>
    </location>
</feature>
<dbReference type="PANTHER" id="PTHR31064">
    <property type="entry name" value="POTASSIUM TRANSPORT PROTEIN DDB_G0292412-RELATED"/>
    <property type="match status" value="1"/>
</dbReference>
<feature type="compositionally biased region" description="Polar residues" evidence="7">
    <location>
        <begin position="276"/>
        <end position="285"/>
    </location>
</feature>
<dbReference type="AlphaFoldDB" id="A0A0C3LLT5"/>
<evidence type="ECO:0000256" key="1">
    <source>
        <dbReference type="ARBA" id="ARBA00004141"/>
    </source>
</evidence>
<proteinExistence type="predicted"/>
<keyword evidence="10" id="KW-1185">Reference proteome</keyword>
<dbReference type="OrthoDB" id="9999863at2759"/>
<feature type="transmembrane region" description="Helical" evidence="8">
    <location>
        <begin position="887"/>
        <end position="906"/>
    </location>
</feature>
<evidence type="ECO:0000313" key="9">
    <source>
        <dbReference type="EMBL" id="KIO22302.1"/>
    </source>
</evidence>
<feature type="transmembrane region" description="Helical" evidence="8">
    <location>
        <begin position="85"/>
        <end position="105"/>
    </location>
</feature>
<evidence type="ECO:0000256" key="2">
    <source>
        <dbReference type="ARBA" id="ARBA00022448"/>
    </source>
</evidence>
<keyword evidence="3 8" id="KW-0812">Transmembrane</keyword>
<evidence type="ECO:0000256" key="8">
    <source>
        <dbReference type="SAM" id="Phobius"/>
    </source>
</evidence>
<dbReference type="GO" id="GO:0140107">
    <property type="term" value="F:high-affinity potassium ion transmembrane transporter activity"/>
    <property type="evidence" value="ECO:0007669"/>
    <property type="project" value="TreeGrafter"/>
</dbReference>
<keyword evidence="2" id="KW-0813">Transport</keyword>
<dbReference type="PANTHER" id="PTHR31064:SF30">
    <property type="entry name" value="HIGH-AFFINITY POTASSIUM TRANSPORT PROTEIN-RELATED"/>
    <property type="match status" value="1"/>
</dbReference>
<feature type="transmembrane region" description="Helical" evidence="8">
    <location>
        <begin position="558"/>
        <end position="583"/>
    </location>
</feature>
<dbReference type="InterPro" id="IPR003445">
    <property type="entry name" value="Cat_transpt"/>
</dbReference>
<dbReference type="Proteomes" id="UP000054248">
    <property type="component" value="Unassembled WGS sequence"/>
</dbReference>
<protein>
    <recommendedName>
        <fullName evidence="11">Potassium transport protein</fullName>
    </recommendedName>
</protein>
<feature type="transmembrane region" description="Helical" evidence="8">
    <location>
        <begin position="758"/>
        <end position="781"/>
    </location>
</feature>
<feature type="compositionally biased region" description="Low complexity" evidence="7">
    <location>
        <begin position="299"/>
        <end position="310"/>
    </location>
</feature>
<dbReference type="GO" id="GO:1990573">
    <property type="term" value="P:potassium ion import across plasma membrane"/>
    <property type="evidence" value="ECO:0007669"/>
    <property type="project" value="TreeGrafter"/>
</dbReference>
<feature type="region of interest" description="Disordered" evidence="7">
    <location>
        <begin position="958"/>
        <end position="987"/>
    </location>
</feature>
<accession>A0A0C3LLT5</accession>
<keyword evidence="5" id="KW-0406">Ion transport</keyword>
<dbReference type="STRING" id="1051891.A0A0C3LLT5"/>
<feature type="transmembrane region" description="Helical" evidence="8">
    <location>
        <begin position="631"/>
        <end position="661"/>
    </location>
</feature>
<feature type="compositionally biased region" description="Polar residues" evidence="7">
    <location>
        <begin position="966"/>
        <end position="987"/>
    </location>
</feature>
<evidence type="ECO:0000256" key="3">
    <source>
        <dbReference type="ARBA" id="ARBA00022692"/>
    </source>
</evidence>
<evidence type="ECO:0000256" key="7">
    <source>
        <dbReference type="SAM" id="MobiDB-lite"/>
    </source>
</evidence>
<dbReference type="InterPro" id="IPR051143">
    <property type="entry name" value="TrkH_K-transport"/>
</dbReference>
<evidence type="ECO:0000256" key="4">
    <source>
        <dbReference type="ARBA" id="ARBA00022989"/>
    </source>
</evidence>
<feature type="region of interest" description="Disordered" evidence="7">
    <location>
        <begin position="299"/>
        <end position="374"/>
    </location>
</feature>
<feature type="transmembrane region" description="Helical" evidence="8">
    <location>
        <begin position="725"/>
        <end position="746"/>
    </location>
</feature>
<dbReference type="HOGENOM" id="CLU_005947_3_0_1"/>
<dbReference type="Pfam" id="PF02386">
    <property type="entry name" value="TrkH"/>
    <property type="match status" value="2"/>
</dbReference>